<evidence type="ECO:0000313" key="7">
    <source>
        <dbReference type="EMBL" id="TDY52009.1"/>
    </source>
</evidence>
<keyword evidence="4" id="KW-0238">DNA-binding</keyword>
<dbReference type="Proteomes" id="UP000295066">
    <property type="component" value="Unassembled WGS sequence"/>
</dbReference>
<comment type="similarity">
    <text evidence="2">Belongs to the transposase mutator family.</text>
</comment>
<dbReference type="InterPro" id="IPR001207">
    <property type="entry name" value="Transposase_mutator"/>
</dbReference>
<feature type="compositionally biased region" description="Polar residues" evidence="6">
    <location>
        <begin position="1"/>
        <end position="12"/>
    </location>
</feature>
<reference evidence="7 8" key="1">
    <citation type="submission" date="2019-03" db="EMBL/GenBank/DDBJ databases">
        <title>Genomic Encyclopedia of Type Strains, Phase IV (KMG-IV): sequencing the most valuable type-strain genomes for metagenomic binning, comparative biology and taxonomic classification.</title>
        <authorList>
            <person name="Goeker M."/>
        </authorList>
    </citation>
    <scope>NUCLEOTIDE SEQUENCE [LARGE SCALE GENOMIC DNA]</scope>
    <source>
        <strain evidence="7 8">DSM 25964</strain>
    </source>
</reference>
<comment type="function">
    <text evidence="1">Required for the transposition of the insertion element.</text>
</comment>
<dbReference type="EMBL" id="SORI01000047">
    <property type="protein sequence ID" value="TDY52009.1"/>
    <property type="molecule type" value="Genomic_DNA"/>
</dbReference>
<accession>A0A4R8LVY9</accession>
<protein>
    <submittedName>
        <fullName evidence="7">Mutator family transposase</fullName>
    </submittedName>
</protein>
<evidence type="ECO:0000256" key="6">
    <source>
        <dbReference type="SAM" id="MobiDB-lite"/>
    </source>
</evidence>
<feature type="region of interest" description="Disordered" evidence="6">
    <location>
        <begin position="1"/>
        <end position="20"/>
    </location>
</feature>
<dbReference type="GO" id="GO:0004803">
    <property type="term" value="F:transposase activity"/>
    <property type="evidence" value="ECO:0007669"/>
    <property type="project" value="InterPro"/>
</dbReference>
<keyword evidence="3" id="KW-0815">Transposition</keyword>
<evidence type="ECO:0000256" key="2">
    <source>
        <dbReference type="ARBA" id="ARBA00010961"/>
    </source>
</evidence>
<gene>
    <name evidence="7" type="ORF">C8D99_1474</name>
</gene>
<comment type="caution">
    <text evidence="7">The sequence shown here is derived from an EMBL/GenBank/DDBJ whole genome shotgun (WGS) entry which is preliminary data.</text>
</comment>
<dbReference type="GO" id="GO:0003677">
    <property type="term" value="F:DNA binding"/>
    <property type="evidence" value="ECO:0007669"/>
    <property type="project" value="UniProtKB-KW"/>
</dbReference>
<evidence type="ECO:0000256" key="3">
    <source>
        <dbReference type="ARBA" id="ARBA00022578"/>
    </source>
</evidence>
<organism evidence="7 8">
    <name type="scientific">Aminivibrio pyruvatiphilus</name>
    <dbReference type="NCBI Taxonomy" id="1005740"/>
    <lineage>
        <taxon>Bacteria</taxon>
        <taxon>Thermotogati</taxon>
        <taxon>Synergistota</taxon>
        <taxon>Synergistia</taxon>
        <taxon>Synergistales</taxon>
        <taxon>Aminobacteriaceae</taxon>
        <taxon>Aminivibrio</taxon>
    </lineage>
</organism>
<keyword evidence="5" id="KW-0233">DNA recombination</keyword>
<dbReference type="AlphaFoldDB" id="A0A4R8LVY9"/>
<dbReference type="GO" id="GO:0006313">
    <property type="term" value="P:DNA transposition"/>
    <property type="evidence" value="ECO:0007669"/>
    <property type="project" value="InterPro"/>
</dbReference>
<name>A0A4R8LVY9_9BACT</name>
<proteinExistence type="inferred from homology"/>
<evidence type="ECO:0000313" key="8">
    <source>
        <dbReference type="Proteomes" id="UP000295066"/>
    </source>
</evidence>
<evidence type="ECO:0000256" key="5">
    <source>
        <dbReference type="ARBA" id="ARBA00023172"/>
    </source>
</evidence>
<sequence length="111" mass="11980">MKKCTASSSSGPEATVPDPLTELLRRGARDLIAKAVEAELESLLEACTSLRLEDGRAAVVRNGYLPGRAVQTGIGDVEVRVPKVRDRSGSGIVFNSSLLGYYGLREPLFRF</sequence>
<dbReference type="Pfam" id="PF00872">
    <property type="entry name" value="Transposase_mut"/>
    <property type="match status" value="1"/>
</dbReference>
<evidence type="ECO:0000256" key="4">
    <source>
        <dbReference type="ARBA" id="ARBA00023125"/>
    </source>
</evidence>
<keyword evidence="8" id="KW-1185">Reference proteome</keyword>
<evidence type="ECO:0000256" key="1">
    <source>
        <dbReference type="ARBA" id="ARBA00002190"/>
    </source>
</evidence>